<name>A0A7J0HC98_9ERIC</name>
<dbReference type="Gene3D" id="2.40.160.50">
    <property type="entry name" value="membrane protein fhac: a member of the omp85/tpsb transporter family"/>
    <property type="match status" value="1"/>
</dbReference>
<protein>
    <submittedName>
        <fullName evidence="5">Outer envelope protein of 80 kDa</fullName>
    </submittedName>
</protein>
<evidence type="ECO:0000313" key="6">
    <source>
        <dbReference type="Proteomes" id="UP000585474"/>
    </source>
</evidence>
<dbReference type="FunFam" id="3.10.20.310:FF:000014">
    <property type="entry name" value="Outer envelope protein 80, chloroplastic"/>
    <property type="match status" value="1"/>
</dbReference>
<dbReference type="Pfam" id="PF01103">
    <property type="entry name" value="Omp85"/>
    <property type="match status" value="1"/>
</dbReference>
<keyword evidence="2" id="KW-0472">Membrane</keyword>
<keyword evidence="6" id="KW-1185">Reference proteome</keyword>
<evidence type="ECO:0000256" key="2">
    <source>
        <dbReference type="ARBA" id="ARBA00023136"/>
    </source>
</evidence>
<dbReference type="PANTHER" id="PTHR12815:SF32">
    <property type="entry name" value="OUTER ENVELOPE PROTEIN 80, CHLOROPLASTIC"/>
    <property type="match status" value="1"/>
</dbReference>
<dbReference type="FunFam" id="3.10.20.310:FF:000013">
    <property type="entry name" value="Outer envelope protein 80 chloroplastic"/>
    <property type="match status" value="1"/>
</dbReference>
<gene>
    <name evidence="5" type="ORF">Acr_28g0013830</name>
</gene>
<comment type="subcellular location">
    <subcellularLocation>
        <location evidence="3">Plastid</location>
        <location evidence="3">Chloroplast outer membrane</location>
    </subcellularLocation>
</comment>
<comment type="caution">
    <text evidence="5">The sequence shown here is derived from an EMBL/GenBank/DDBJ whole genome shotgun (WGS) entry which is preliminary data.</text>
</comment>
<dbReference type="InterPro" id="IPR039910">
    <property type="entry name" value="D15-like"/>
</dbReference>
<keyword evidence="1" id="KW-0934">Plastid</keyword>
<dbReference type="Proteomes" id="UP000585474">
    <property type="component" value="Unassembled WGS sequence"/>
</dbReference>
<organism evidence="5 6">
    <name type="scientific">Actinidia rufa</name>
    <dbReference type="NCBI Taxonomy" id="165716"/>
    <lineage>
        <taxon>Eukaryota</taxon>
        <taxon>Viridiplantae</taxon>
        <taxon>Streptophyta</taxon>
        <taxon>Embryophyta</taxon>
        <taxon>Tracheophyta</taxon>
        <taxon>Spermatophyta</taxon>
        <taxon>Magnoliopsida</taxon>
        <taxon>eudicotyledons</taxon>
        <taxon>Gunneridae</taxon>
        <taxon>Pentapetalae</taxon>
        <taxon>asterids</taxon>
        <taxon>Ericales</taxon>
        <taxon>Actinidiaceae</taxon>
        <taxon>Actinidia</taxon>
    </lineage>
</organism>
<dbReference type="GO" id="GO:0009707">
    <property type="term" value="C:chloroplast outer membrane"/>
    <property type="evidence" value="ECO:0007669"/>
    <property type="project" value="UniProtKB-SubCell"/>
</dbReference>
<evidence type="ECO:0000259" key="4">
    <source>
        <dbReference type="Pfam" id="PF01103"/>
    </source>
</evidence>
<dbReference type="EMBL" id="BJWL01000028">
    <property type="protein sequence ID" value="GFZ20678.1"/>
    <property type="molecule type" value="Genomic_DNA"/>
</dbReference>
<dbReference type="InterPro" id="IPR000184">
    <property type="entry name" value="Bac_surfAg_D15"/>
</dbReference>
<feature type="domain" description="Bacterial surface antigen (D15)" evidence="4">
    <location>
        <begin position="391"/>
        <end position="693"/>
    </location>
</feature>
<keyword evidence="1" id="KW-1002">Plastid outer membrane</keyword>
<proteinExistence type="predicted"/>
<keyword evidence="5" id="KW-0261">Viral envelope protein</keyword>
<sequence length="694" mass="75532">MPRNEGVRFTSYSLRVPLSPPPPLTHHHRHHLPLFSNLQFTSQTLIASTQSSIDQFLKKNQKNPRKLHKPQNIQTLIASSLARTQFAIDQFVKNFKKTHKRFQHSRYLSKSSLLCSASLALTKPDEPAVVAQPKGGGSEERVLISEVFVRNKDGEELERKDLENEALAALKACRPNSALTVREVQEDVHRIISSGYFCSCMPVAVDTRDGIRLVFQVEPNQEFQGLVCEGANVLPAKFIEDSFRDGYGKVVNIRRLDEVIDSINGWYMEQGLFGLVSGVEILSGGIIRLQVSEAEARQSLKQYLGSLLPKKGQVYSMLQGKRDVDTVLTMGIMEDVSIVPQPAGDTGKVDLTMNVVERVSGGFSAGGGISSGITSGPLSGLIGSFAYSHRNVFGRNQKLNVSLERGQIDSIFRINYTDPWIEGDDKRTSRSIMIQNSRTPGTLVHGNQPDNSSLTIGRVTAGLEFSRPFRPKWSGTAGVIFQHAGARDDRGNPIIKDFYSSPLTASGNTHDDTLLAKFESVYTGSGDPGSSMFVFNMEQGLPVLPEWLFFNRVNARARKGLDIGPARFLLSLSGGHVVGNFSPHEAFAIGGTNSVRGYEEGAVGAGRSYVVGSGEIAFPLSGPVEGALFADYGTDLGSGPTVPGDPAGARLKPGSGYGYGFGVRVDSPLGPLRLEYAFNDKKAGRFHFGVGHRN</sequence>
<dbReference type="AlphaFoldDB" id="A0A7J0HC98"/>
<dbReference type="GO" id="GO:0009793">
    <property type="term" value="P:embryo development ending in seed dormancy"/>
    <property type="evidence" value="ECO:0007669"/>
    <property type="project" value="TreeGrafter"/>
</dbReference>
<evidence type="ECO:0000313" key="5">
    <source>
        <dbReference type="EMBL" id="GFZ20678.1"/>
    </source>
</evidence>
<reference evidence="5 6" key="1">
    <citation type="submission" date="2019-07" db="EMBL/GenBank/DDBJ databases">
        <title>De Novo Assembly of kiwifruit Actinidia rufa.</title>
        <authorList>
            <person name="Sugita-Konishi S."/>
            <person name="Sato K."/>
            <person name="Mori E."/>
            <person name="Abe Y."/>
            <person name="Kisaki G."/>
            <person name="Hamano K."/>
            <person name="Suezawa K."/>
            <person name="Otani M."/>
            <person name="Fukuda T."/>
            <person name="Manabe T."/>
            <person name="Gomi K."/>
            <person name="Tabuchi M."/>
            <person name="Akimitsu K."/>
            <person name="Kataoka I."/>
        </authorList>
    </citation>
    <scope>NUCLEOTIDE SEQUENCE [LARGE SCALE GENOMIC DNA]</scope>
    <source>
        <strain evidence="6">cv. Fuchu</strain>
    </source>
</reference>
<dbReference type="FunFam" id="2.40.160.50:FF:000006">
    <property type="entry name" value="Outer envelope protein 80, chloroplastic"/>
    <property type="match status" value="1"/>
</dbReference>
<accession>A0A7J0HC98</accession>
<dbReference type="PANTHER" id="PTHR12815">
    <property type="entry name" value="SORTING AND ASSEMBLY MACHINERY SAMM50 PROTEIN FAMILY MEMBER"/>
    <property type="match status" value="1"/>
</dbReference>
<dbReference type="OrthoDB" id="2013615at2759"/>
<evidence type="ECO:0000256" key="3">
    <source>
        <dbReference type="ARBA" id="ARBA00024013"/>
    </source>
</evidence>
<keyword evidence="5" id="KW-0946">Virion</keyword>
<dbReference type="GO" id="GO:0009658">
    <property type="term" value="P:chloroplast organization"/>
    <property type="evidence" value="ECO:0007669"/>
    <property type="project" value="TreeGrafter"/>
</dbReference>
<evidence type="ECO:0000256" key="1">
    <source>
        <dbReference type="ARBA" id="ARBA00022805"/>
    </source>
</evidence>
<dbReference type="Gene3D" id="3.10.20.310">
    <property type="entry name" value="membrane protein fhac"/>
    <property type="match status" value="3"/>
</dbReference>